<name>A0A391NJG4_9EUKA</name>
<feature type="compositionally biased region" description="Polar residues" evidence="1">
    <location>
        <begin position="248"/>
        <end position="264"/>
    </location>
</feature>
<accession>A0A391NJG4</accession>
<sequence>MGGKRGRGKKKQKEGDGAQAQTPRKGNRQSDKAGGQGKPKGKKHNTPKSMRRAYNKPTKAITRPLPAPPASNLKMSDKISQIMSNMDKGLYSFHEVEEFNPDAPISTPTHVTKTRRTETESLPRLSGYASYSDDEYGYDGYAYDEDWDDEDMVSEVDRIHYTPEELRKACEEMGRAAERIAAKAAAEGLARGMMGMGTGTVGGKAPVMLDSLRQDALDDEEDVTDEEVEEGEVLMEGSPAPVKAQPVTEASVTEGVSTLTVTDITDTKETEAEVEEAKGEAECSAAEADSPPTETKTVSPSDLGEEAEAEAECVVAPSEETPSTEAVSEAVAAEE</sequence>
<evidence type="ECO:0000313" key="2">
    <source>
        <dbReference type="EMBL" id="GCA62277.1"/>
    </source>
</evidence>
<evidence type="ECO:0000256" key="1">
    <source>
        <dbReference type="SAM" id="MobiDB-lite"/>
    </source>
</evidence>
<evidence type="ECO:0000313" key="3">
    <source>
        <dbReference type="Proteomes" id="UP000265618"/>
    </source>
</evidence>
<gene>
    <name evidence="2" type="ORF">KIPB_002503</name>
</gene>
<keyword evidence="3" id="KW-1185">Reference proteome</keyword>
<protein>
    <submittedName>
        <fullName evidence="2">Uncharacterized protein</fullName>
    </submittedName>
</protein>
<feature type="compositionally biased region" description="Basic and acidic residues" evidence="1">
    <location>
        <begin position="265"/>
        <end position="281"/>
    </location>
</feature>
<feature type="compositionally biased region" description="Low complexity" evidence="1">
    <location>
        <begin position="312"/>
        <end position="335"/>
    </location>
</feature>
<dbReference type="AlphaFoldDB" id="A0A391NJG4"/>
<feature type="compositionally biased region" description="Basic residues" evidence="1">
    <location>
        <begin position="1"/>
        <end position="12"/>
    </location>
</feature>
<feature type="compositionally biased region" description="Basic residues" evidence="1">
    <location>
        <begin position="39"/>
        <end position="54"/>
    </location>
</feature>
<organism evidence="2 3">
    <name type="scientific">Kipferlia bialata</name>
    <dbReference type="NCBI Taxonomy" id="797122"/>
    <lineage>
        <taxon>Eukaryota</taxon>
        <taxon>Metamonada</taxon>
        <taxon>Carpediemonas-like organisms</taxon>
        <taxon>Kipferlia</taxon>
    </lineage>
</organism>
<feature type="region of interest" description="Disordered" evidence="1">
    <location>
        <begin position="217"/>
        <end position="335"/>
    </location>
</feature>
<reference evidence="2 3" key="1">
    <citation type="journal article" date="2018" name="PLoS ONE">
        <title>The draft genome of Kipferlia bialata reveals reductive genome evolution in fornicate parasites.</title>
        <authorList>
            <person name="Tanifuji G."/>
            <person name="Takabayashi S."/>
            <person name="Kume K."/>
            <person name="Takagi M."/>
            <person name="Nakayama T."/>
            <person name="Kamikawa R."/>
            <person name="Inagaki Y."/>
            <person name="Hashimoto T."/>
        </authorList>
    </citation>
    <scope>NUCLEOTIDE SEQUENCE [LARGE SCALE GENOMIC DNA]</scope>
    <source>
        <strain evidence="2">NY0173</strain>
    </source>
</reference>
<feature type="compositionally biased region" description="Acidic residues" evidence="1">
    <location>
        <begin position="217"/>
        <end position="233"/>
    </location>
</feature>
<feature type="region of interest" description="Disordered" evidence="1">
    <location>
        <begin position="1"/>
        <end position="73"/>
    </location>
</feature>
<feature type="region of interest" description="Disordered" evidence="1">
    <location>
        <begin position="102"/>
        <end position="121"/>
    </location>
</feature>
<comment type="caution">
    <text evidence="2">The sequence shown here is derived from an EMBL/GenBank/DDBJ whole genome shotgun (WGS) entry which is preliminary data.</text>
</comment>
<dbReference type="Proteomes" id="UP000265618">
    <property type="component" value="Unassembled WGS sequence"/>
</dbReference>
<proteinExistence type="predicted"/>
<dbReference type="EMBL" id="BDIP01000421">
    <property type="protein sequence ID" value="GCA62277.1"/>
    <property type="molecule type" value="Genomic_DNA"/>
</dbReference>